<gene>
    <name evidence="2" type="ORF">TVY486_1015170</name>
</gene>
<feature type="region of interest" description="Disordered" evidence="1">
    <location>
        <begin position="30"/>
        <end position="62"/>
    </location>
</feature>
<evidence type="ECO:0000256" key="1">
    <source>
        <dbReference type="SAM" id="MobiDB-lite"/>
    </source>
</evidence>
<name>G0U4W0_TRYVY</name>
<dbReference type="AlphaFoldDB" id="G0U4W0"/>
<dbReference type="OMA" id="CNTRTEL"/>
<evidence type="ECO:0000313" key="2">
    <source>
        <dbReference type="EMBL" id="CCC52475.1"/>
    </source>
</evidence>
<organism evidence="2">
    <name type="scientific">Trypanosoma vivax (strain Y486)</name>
    <dbReference type="NCBI Taxonomy" id="1055687"/>
    <lineage>
        <taxon>Eukaryota</taxon>
        <taxon>Discoba</taxon>
        <taxon>Euglenozoa</taxon>
        <taxon>Kinetoplastea</taxon>
        <taxon>Metakinetoplastina</taxon>
        <taxon>Trypanosomatida</taxon>
        <taxon>Trypanosomatidae</taxon>
        <taxon>Trypanosoma</taxon>
        <taxon>Duttonella</taxon>
    </lineage>
</organism>
<reference evidence="2" key="1">
    <citation type="journal article" date="2012" name="Proc. Natl. Acad. Sci. U.S.A.">
        <title>Antigenic diversity is generated by distinct evolutionary mechanisms in African trypanosome species.</title>
        <authorList>
            <person name="Jackson A.P."/>
            <person name="Berry A."/>
            <person name="Aslett M."/>
            <person name="Allison H.C."/>
            <person name="Burton P."/>
            <person name="Vavrova-Anderson J."/>
            <person name="Brown R."/>
            <person name="Browne H."/>
            <person name="Corton N."/>
            <person name="Hauser H."/>
            <person name="Gamble J."/>
            <person name="Gilderthorp R."/>
            <person name="Marcello L."/>
            <person name="McQuillan J."/>
            <person name="Otto T.D."/>
            <person name="Quail M.A."/>
            <person name="Sanders M.J."/>
            <person name="van Tonder A."/>
            <person name="Ginger M.L."/>
            <person name="Field M.C."/>
            <person name="Barry J.D."/>
            <person name="Hertz-Fowler C."/>
            <person name="Berriman M."/>
        </authorList>
    </citation>
    <scope>NUCLEOTIDE SEQUENCE</scope>
    <source>
        <strain evidence="2">Y486</strain>
    </source>
</reference>
<proteinExistence type="predicted"/>
<dbReference type="EMBL" id="HE573026">
    <property type="protein sequence ID" value="CCC52475.1"/>
    <property type="molecule type" value="Genomic_DNA"/>
</dbReference>
<sequence length="748" mass="81712">MSSFDKFPTYSTADAAVKVPLNHNILPVTSTVPLSCSPTESGTDSESEGEHTQNGNRGHQDFRHFSSWRKLRVSESMTMGQAVRVPSALQCATRRTMLDALIYWQSVNQAQDDNKTIEMRVSNSLCHARDAVDASNREKTPSPPSIQGDSEAGKSLSCDLWHIAPTSRPGAVDLVLQFEDEGVGFISDPDESGSGDEGTRRWLCAEAIKTCATGTACPSQRLQNQAMELEDVKSSRVSRKRTIEELFNCERSSAVSESNAVEMVSLRYPAKSVKGSLSLKHRCRADVGCGEARRSVTEQISIAAILSQVNAHTVTATGDLGTSVPGSSPVVTAVDEEKEGRRSLVDVLQFGNKSDAISSRCAYGKPLVAASVARRLGAGTKRGQTNNPTSNRVYRYLANAFETWTLECKTFDTETNSTPLELKSVSRSTTFQHDTYGVQLKFLVGSVESTFSLYCLRGQVVWADSMTQCELCGDKATILIDTNDEMPEGWQGSEGQIAPSLTWTVVITPSTFRSTSIMVGEHIYLGRPFFVFPSIRVIVASLNVTCDAAVRRCGEDSRNDQAHDADLSEQRRPDCADCCLKQGNNESLNERTPNRSHNATVQHAEHSSFRTYDPFVKQRFSNLCSNDPFSTSPISLFNTLSGGRGRQTIAASQMRTTGIQTVDTVEEEKLTLCAIAYDPLGEGFPRGPGEEWGIPLEVLLASVVRGDRSVLPSEEVERAFEPQYSDADITQTGFSSDASSFYSLTSPD</sequence>
<feature type="region of interest" description="Disordered" evidence="1">
    <location>
        <begin position="722"/>
        <end position="748"/>
    </location>
</feature>
<feature type="compositionally biased region" description="Basic and acidic residues" evidence="1">
    <location>
        <begin position="131"/>
        <end position="140"/>
    </location>
</feature>
<feature type="region of interest" description="Disordered" evidence="1">
    <location>
        <begin position="131"/>
        <end position="153"/>
    </location>
</feature>
<protein>
    <submittedName>
        <fullName evidence="2">Uncharacterized protein</fullName>
    </submittedName>
</protein>
<dbReference type="VEuPathDB" id="TriTrypDB:TvY486_1015170"/>
<feature type="compositionally biased region" description="Polar residues" evidence="1">
    <location>
        <begin position="728"/>
        <end position="748"/>
    </location>
</feature>
<accession>G0U4W0</accession>